<dbReference type="Proteomes" id="UP000265520">
    <property type="component" value="Unassembled WGS sequence"/>
</dbReference>
<keyword evidence="2" id="KW-1185">Reference proteome</keyword>
<evidence type="ECO:0000313" key="1">
    <source>
        <dbReference type="EMBL" id="MCH80403.1"/>
    </source>
</evidence>
<gene>
    <name evidence="1" type="ORF">A2U01_0001171</name>
</gene>
<protein>
    <submittedName>
        <fullName evidence="1">Uncharacterized protein</fullName>
    </submittedName>
</protein>
<accession>A0A392LZG5</accession>
<sequence length="97" mass="10435">MSHETAATACPSLVDGRPSHTAAVAVHTRWRPPGQGTYKCNVDAVIFKEQNCYGADAVKCMQSGAVSGLEPSNFETDFNYSRSDSHNLLIACSHCES</sequence>
<proteinExistence type="predicted"/>
<evidence type="ECO:0000313" key="2">
    <source>
        <dbReference type="Proteomes" id="UP000265520"/>
    </source>
</evidence>
<dbReference type="EMBL" id="LXQA010001017">
    <property type="protein sequence ID" value="MCH80403.1"/>
    <property type="molecule type" value="Genomic_DNA"/>
</dbReference>
<dbReference type="AlphaFoldDB" id="A0A392LZG5"/>
<reference evidence="1 2" key="1">
    <citation type="journal article" date="2018" name="Front. Plant Sci.">
        <title>Red Clover (Trifolium pratense) and Zigzag Clover (T. medium) - A Picture of Genomic Similarities and Differences.</title>
        <authorList>
            <person name="Dluhosova J."/>
            <person name="Istvanek J."/>
            <person name="Nedelnik J."/>
            <person name="Repkova J."/>
        </authorList>
    </citation>
    <scope>NUCLEOTIDE SEQUENCE [LARGE SCALE GENOMIC DNA]</scope>
    <source>
        <strain evidence="2">cv. 10/8</strain>
        <tissue evidence="1">Leaf</tissue>
    </source>
</reference>
<name>A0A392LZG5_9FABA</name>
<comment type="caution">
    <text evidence="1">The sequence shown here is derived from an EMBL/GenBank/DDBJ whole genome shotgun (WGS) entry which is preliminary data.</text>
</comment>
<organism evidence="1 2">
    <name type="scientific">Trifolium medium</name>
    <dbReference type="NCBI Taxonomy" id="97028"/>
    <lineage>
        <taxon>Eukaryota</taxon>
        <taxon>Viridiplantae</taxon>
        <taxon>Streptophyta</taxon>
        <taxon>Embryophyta</taxon>
        <taxon>Tracheophyta</taxon>
        <taxon>Spermatophyta</taxon>
        <taxon>Magnoliopsida</taxon>
        <taxon>eudicotyledons</taxon>
        <taxon>Gunneridae</taxon>
        <taxon>Pentapetalae</taxon>
        <taxon>rosids</taxon>
        <taxon>fabids</taxon>
        <taxon>Fabales</taxon>
        <taxon>Fabaceae</taxon>
        <taxon>Papilionoideae</taxon>
        <taxon>50 kb inversion clade</taxon>
        <taxon>NPAAA clade</taxon>
        <taxon>Hologalegina</taxon>
        <taxon>IRL clade</taxon>
        <taxon>Trifolieae</taxon>
        <taxon>Trifolium</taxon>
    </lineage>
</organism>
<feature type="non-terminal residue" evidence="1">
    <location>
        <position position="97"/>
    </location>
</feature>